<dbReference type="GO" id="GO:0019062">
    <property type="term" value="P:virion attachment to host cell"/>
    <property type="evidence" value="ECO:0007669"/>
    <property type="project" value="UniProtKB-KW"/>
</dbReference>
<evidence type="ECO:0000256" key="22">
    <source>
        <dbReference type="ARBA" id="ARBA00022840"/>
    </source>
</evidence>
<dbReference type="Gene3D" id="1.10.820.10">
    <property type="entry name" value="RNA Helicase Chain A , domain 3"/>
    <property type="match status" value="1"/>
</dbReference>
<feature type="transmembrane region" description="Helical" evidence="34">
    <location>
        <begin position="1887"/>
        <end position="1906"/>
    </location>
</feature>
<evidence type="ECO:0000256" key="2">
    <source>
        <dbReference type="ARBA" id="ARBA00004182"/>
    </source>
</evidence>
<feature type="domain" description="Peptidase S29" evidence="37">
    <location>
        <begin position="1015"/>
        <end position="1194"/>
    </location>
</feature>
<evidence type="ECO:0000256" key="14">
    <source>
        <dbReference type="ARBA" id="ARBA00022695"/>
    </source>
</evidence>
<keyword evidence="12" id="KW-0808">Transferase</keyword>
<dbReference type="GO" id="GO:0039694">
    <property type="term" value="P:viral RNA genome replication"/>
    <property type="evidence" value="ECO:0007669"/>
    <property type="project" value="InterPro"/>
</dbReference>
<dbReference type="InterPro" id="IPR007094">
    <property type="entry name" value="RNA-dir_pol_PSvirus"/>
</dbReference>
<dbReference type="Gene3D" id="2.40.10.120">
    <property type="match status" value="1"/>
</dbReference>
<dbReference type="GO" id="GO:0004197">
    <property type="term" value="F:cysteine-type endopeptidase activity"/>
    <property type="evidence" value="ECO:0007669"/>
    <property type="project" value="InterPro"/>
</dbReference>
<keyword evidence="6" id="KW-1162">Viral penetration into host cytoplasm</keyword>
<dbReference type="SUPFAM" id="SSF50494">
    <property type="entry name" value="Trypsin-like serine proteases"/>
    <property type="match status" value="1"/>
</dbReference>
<feature type="transmembrane region" description="Helical" evidence="34">
    <location>
        <begin position="858"/>
        <end position="885"/>
    </location>
</feature>
<feature type="transmembrane region" description="Helical" evidence="34">
    <location>
        <begin position="796"/>
        <end position="820"/>
    </location>
</feature>
<keyword evidence="27 34" id="KW-1133">Transmembrane helix</keyword>
<comment type="catalytic activity">
    <reaction evidence="32">
        <text>ATP + H2O = ADP + phosphate + H(+)</text>
        <dbReference type="Rhea" id="RHEA:13065"/>
        <dbReference type="ChEBI" id="CHEBI:15377"/>
        <dbReference type="ChEBI" id="CHEBI:15378"/>
        <dbReference type="ChEBI" id="CHEBI:30616"/>
        <dbReference type="ChEBI" id="CHEBI:43474"/>
        <dbReference type="ChEBI" id="CHEBI:456216"/>
        <dbReference type="EC" id="3.6.4.13"/>
    </reaction>
</comment>
<evidence type="ECO:0000256" key="7">
    <source>
        <dbReference type="ARBA" id="ARBA00022510"/>
    </source>
</evidence>
<dbReference type="GO" id="GO:0039654">
    <property type="term" value="P:fusion of virus membrane with host endosome membrane"/>
    <property type="evidence" value="ECO:0007669"/>
    <property type="project" value="UniProtKB-KW"/>
</dbReference>
<evidence type="ECO:0000256" key="28">
    <source>
        <dbReference type="ARBA" id="ARBA00023136"/>
    </source>
</evidence>
<evidence type="ECO:0000256" key="10">
    <source>
        <dbReference type="ARBA" id="ARBA00022581"/>
    </source>
</evidence>
<keyword evidence="7" id="KW-1170">Fusion of virus membrane with host endosomal membrane</keyword>
<evidence type="ECO:0000256" key="3">
    <source>
        <dbReference type="ARBA" id="ARBA00004551"/>
    </source>
</evidence>
<evidence type="ECO:0000256" key="25">
    <source>
        <dbReference type="ARBA" id="ARBA00022884"/>
    </source>
</evidence>
<dbReference type="InterPro" id="IPR002518">
    <property type="entry name" value="HCV_NS2"/>
</dbReference>
<keyword evidence="26" id="KW-0693">Viral RNA replication</keyword>
<keyword evidence="28 34" id="KW-0472">Membrane</keyword>
<keyword evidence="6" id="KW-1168">Fusion of virus membrane with host membrane</keyword>
<dbReference type="GO" id="GO:0003724">
    <property type="term" value="F:RNA helicase activity"/>
    <property type="evidence" value="ECO:0007669"/>
    <property type="project" value="UniProtKB-EC"/>
</dbReference>
<dbReference type="SUPFAM" id="SSF56672">
    <property type="entry name" value="DNA/RNA polymerases"/>
    <property type="match status" value="1"/>
</dbReference>
<evidence type="ECO:0000313" key="39">
    <source>
        <dbReference type="Proteomes" id="UP000101767"/>
    </source>
</evidence>
<dbReference type="Pfam" id="PF01538">
    <property type="entry name" value="HCV_NS2"/>
    <property type="match status" value="1"/>
</dbReference>
<dbReference type="Pfam" id="PF00998">
    <property type="entry name" value="RdRP_3"/>
    <property type="match status" value="1"/>
</dbReference>
<dbReference type="PROSITE" id="PS51822">
    <property type="entry name" value="HV_PV_NS3_PRO"/>
    <property type="match status" value="1"/>
</dbReference>
<evidence type="ECO:0000256" key="21">
    <source>
        <dbReference type="ARBA" id="ARBA00022830"/>
    </source>
</evidence>
<dbReference type="InterPro" id="IPR002166">
    <property type="entry name" value="RNA_pol_HCV"/>
</dbReference>
<dbReference type="InterPro" id="IPR043502">
    <property type="entry name" value="DNA/RNA_pol_sf"/>
</dbReference>
<dbReference type="InterPro" id="IPR027417">
    <property type="entry name" value="P-loop_NTPase"/>
</dbReference>
<dbReference type="GO" id="GO:0003723">
    <property type="term" value="F:RNA binding"/>
    <property type="evidence" value="ECO:0007669"/>
    <property type="project" value="UniProtKB-KW"/>
</dbReference>
<keyword evidence="11" id="KW-0645">Protease</keyword>
<keyword evidence="8" id="KW-0167">Capsid protein</keyword>
<evidence type="ECO:0000256" key="29">
    <source>
        <dbReference type="ARBA" id="ARBA00023180"/>
    </source>
</evidence>
<evidence type="ECO:0000256" key="32">
    <source>
        <dbReference type="ARBA" id="ARBA00047984"/>
    </source>
</evidence>
<keyword evidence="5" id="KW-0696">RNA-directed RNA polymerase</keyword>
<feature type="region of interest" description="Disordered" evidence="33">
    <location>
        <begin position="2209"/>
        <end position="2241"/>
    </location>
</feature>
<feature type="transmembrane region" description="Helical" evidence="34">
    <location>
        <begin position="758"/>
        <end position="776"/>
    </location>
</feature>
<dbReference type="InterPro" id="IPR004109">
    <property type="entry name" value="HepC_NS3_protease"/>
</dbReference>
<evidence type="ECO:0000256" key="16">
    <source>
        <dbReference type="ARBA" id="ARBA00022741"/>
    </source>
</evidence>
<evidence type="ECO:0000256" key="11">
    <source>
        <dbReference type="ARBA" id="ARBA00022670"/>
    </source>
</evidence>
<evidence type="ECO:0000256" key="27">
    <source>
        <dbReference type="ARBA" id="ARBA00022989"/>
    </source>
</evidence>
<feature type="region of interest" description="Disordered" evidence="33">
    <location>
        <begin position="650"/>
        <end position="676"/>
    </location>
</feature>
<organism evidence="38 39">
    <name type="scientific">Bat pegivirus</name>
    <dbReference type="NCBI Taxonomy" id="1112699"/>
    <lineage>
        <taxon>Viruses</taxon>
        <taxon>Riboviria</taxon>
        <taxon>Orthornavirae</taxon>
        <taxon>Kitrinoviricota</taxon>
        <taxon>Flasuviricetes</taxon>
        <taxon>Amarillovirales</taxon>
        <taxon>Flaviviridae</taxon>
        <taxon>Pegivirus</taxon>
        <taxon>Pegivirus pteropi</taxon>
    </lineage>
</organism>
<keyword evidence="20" id="KW-0720">Serine protease</keyword>
<feature type="domain" description="Peptidase C18" evidence="36">
    <location>
        <begin position="889"/>
        <end position="1014"/>
    </location>
</feature>
<feature type="region of interest" description="Disordered" evidence="33">
    <location>
        <begin position="2381"/>
        <end position="2401"/>
    </location>
</feature>
<dbReference type="Pfam" id="PF08300">
    <property type="entry name" value="HCV_NS5a_1a"/>
    <property type="match status" value="1"/>
</dbReference>
<dbReference type="PROSITE" id="PS51693">
    <property type="entry name" value="HCV_NS2_PRO"/>
    <property type="match status" value="1"/>
</dbReference>
<evidence type="ECO:0000256" key="6">
    <source>
        <dbReference type="ARBA" id="ARBA00022506"/>
    </source>
</evidence>
<evidence type="ECO:0000256" key="30">
    <source>
        <dbReference type="ARBA" id="ARBA00023258"/>
    </source>
</evidence>
<evidence type="ECO:0000256" key="5">
    <source>
        <dbReference type="ARBA" id="ARBA00022484"/>
    </source>
</evidence>
<evidence type="ECO:0000256" key="31">
    <source>
        <dbReference type="ARBA" id="ARBA00023296"/>
    </source>
</evidence>
<evidence type="ECO:0000313" key="38">
    <source>
        <dbReference type="EMBL" id="AGK41003.1"/>
    </source>
</evidence>
<dbReference type="GO" id="GO:0055036">
    <property type="term" value="C:virion membrane"/>
    <property type="evidence" value="ECO:0007669"/>
    <property type="project" value="UniProtKB-SubCell"/>
</dbReference>
<evidence type="ECO:0000259" key="36">
    <source>
        <dbReference type="PROSITE" id="PS51693"/>
    </source>
</evidence>
<dbReference type="SUPFAM" id="SSF52540">
    <property type="entry name" value="P-loop containing nucleoside triphosphate hydrolases"/>
    <property type="match status" value="2"/>
</dbReference>
<dbReference type="Pfam" id="PF01001">
    <property type="entry name" value="HCV_NS4b"/>
    <property type="match status" value="1"/>
</dbReference>
<dbReference type="Gene3D" id="3.40.50.300">
    <property type="entry name" value="P-loop containing nucleotide triphosphate hydrolases"/>
    <property type="match status" value="2"/>
</dbReference>
<dbReference type="GO" id="GO:0019028">
    <property type="term" value="C:viral capsid"/>
    <property type="evidence" value="ECO:0007669"/>
    <property type="project" value="UniProtKB-KW"/>
</dbReference>
<feature type="transmembrane region" description="Helical" evidence="34">
    <location>
        <begin position="1918"/>
        <end position="1945"/>
    </location>
</feature>
<keyword evidence="21" id="KW-1114">Inhibition of host interferon signaling pathway by virus</keyword>
<evidence type="ECO:0000256" key="24">
    <source>
        <dbReference type="ARBA" id="ARBA00022870"/>
    </source>
</evidence>
<evidence type="ECO:0000256" key="18">
    <source>
        <dbReference type="ARBA" id="ARBA00022804"/>
    </source>
</evidence>
<dbReference type="GO" id="GO:0003968">
    <property type="term" value="F:RNA-directed RNA polymerase activity"/>
    <property type="evidence" value="ECO:0007669"/>
    <property type="project" value="UniProtKB-KW"/>
</dbReference>
<dbReference type="Gene3D" id="3.30.70.270">
    <property type="match status" value="2"/>
</dbReference>
<evidence type="ECO:0000259" key="37">
    <source>
        <dbReference type="PROSITE" id="PS51822"/>
    </source>
</evidence>
<dbReference type="InterPro" id="IPR043128">
    <property type="entry name" value="Rev_trsase/Diguanyl_cyclase"/>
</dbReference>
<dbReference type="GO" id="GO:0006508">
    <property type="term" value="P:proteolysis"/>
    <property type="evidence" value="ECO:0007669"/>
    <property type="project" value="UniProtKB-KW"/>
</dbReference>
<dbReference type="InterPro" id="IPR038170">
    <property type="entry name" value="NS5A_1a_sf"/>
</dbReference>
<reference evidence="38 39" key="1">
    <citation type="journal article" date="2013" name="Proc. Natl. Acad. Sci. U.S.A.">
        <title>Bats are a major natural reservoir for hepaciviruses and pegiviruses.</title>
        <authorList>
            <person name="Quan P.L."/>
            <person name="Firth C."/>
            <person name="Conte J.M."/>
            <person name="Williams S.H."/>
            <person name="Zambrana-Torrelio C.M."/>
            <person name="Anthony S.J."/>
            <person name="Ellison J.A."/>
            <person name="Gilbert A.T."/>
            <person name="Kuzmin I.V."/>
            <person name="Niezgoda M."/>
            <person name="Osinubi M.O."/>
            <person name="Recuenco S."/>
            <person name="Markotter W."/>
            <person name="Breiman R.F."/>
            <person name="Kalemba L."/>
            <person name="Malekani J."/>
            <person name="Lindblade K.A."/>
            <person name="Rostal M.K."/>
            <person name="Ojeda-Flores R."/>
            <person name="Suzan G."/>
            <person name="Davis L.B."/>
            <person name="Blau D.M."/>
            <person name="Ogunkoya A.B."/>
            <person name="Alvarez Castillo D.A."/>
            <person name="Moran D."/>
            <person name="Ngam S."/>
            <person name="Akaibe D."/>
            <person name="Agwanda B."/>
            <person name="Briese T."/>
            <person name="Epstein J.H."/>
            <person name="Daszak P."/>
            <person name="Rupprecht C.E."/>
            <person name="Holmes E.C."/>
            <person name="Lipkin W.I."/>
        </authorList>
    </citation>
    <scope>NUCLEOTIDE SEQUENCE [LARGE SCALE GENOMIC DNA]</scope>
    <source>
        <strain evidence="38">PDB-303</strain>
    </source>
</reference>
<keyword evidence="24" id="KW-1043">Host membrane</keyword>
<dbReference type="GO" id="GO:0033644">
    <property type="term" value="C:host cell membrane"/>
    <property type="evidence" value="ECO:0007669"/>
    <property type="project" value="UniProtKB-SubCell"/>
</dbReference>
<dbReference type="InterPro" id="IPR001490">
    <property type="entry name" value="HCV_NS4b"/>
</dbReference>
<dbReference type="InterPro" id="IPR013192">
    <property type="entry name" value="HCV_NS5A_1a"/>
</dbReference>
<keyword evidence="4" id="KW-0813">Transport</keyword>
<feature type="compositionally biased region" description="Pro residues" evidence="33">
    <location>
        <begin position="667"/>
        <end position="676"/>
    </location>
</feature>
<feature type="transmembrane region" description="Helical" evidence="34">
    <location>
        <begin position="193"/>
        <end position="210"/>
    </location>
</feature>
<feature type="transmembrane region" description="Helical" evidence="34">
    <location>
        <begin position="169"/>
        <end position="188"/>
    </location>
</feature>
<dbReference type="CDD" id="cd23203">
    <property type="entry name" value="Pegivirus_RdRp"/>
    <property type="match status" value="1"/>
</dbReference>
<keyword evidence="13 34" id="KW-0812">Transmembrane</keyword>
<evidence type="ECO:0000256" key="23">
    <source>
        <dbReference type="ARBA" id="ARBA00022844"/>
    </source>
</evidence>
<feature type="compositionally biased region" description="Basic and acidic residues" evidence="33">
    <location>
        <begin position="1717"/>
        <end position="1730"/>
    </location>
</feature>
<keyword evidence="25" id="KW-0694">RNA-binding</keyword>
<keyword evidence="21" id="KW-0899">Viral immunoevasion</keyword>
<evidence type="ECO:0000256" key="1">
    <source>
        <dbReference type="ARBA" id="ARBA00004147"/>
    </source>
</evidence>
<dbReference type="Pfam" id="PF12786">
    <property type="entry name" value="GBV-C_env"/>
    <property type="match status" value="1"/>
</dbReference>
<dbReference type="GO" id="GO:0019087">
    <property type="term" value="P:symbiont-mediated transformation of host cell"/>
    <property type="evidence" value="ECO:0007669"/>
    <property type="project" value="InterPro"/>
</dbReference>
<evidence type="ECO:0000256" key="13">
    <source>
        <dbReference type="ARBA" id="ARBA00022692"/>
    </source>
</evidence>
<dbReference type="GO" id="GO:0042025">
    <property type="term" value="C:host cell nucleus"/>
    <property type="evidence" value="ECO:0007669"/>
    <property type="project" value="UniProtKB-SubCell"/>
</dbReference>
<dbReference type="InterPro" id="IPR009003">
    <property type="entry name" value="Peptidase_S1_PA"/>
</dbReference>
<dbReference type="Gene3D" id="2.40.10.10">
    <property type="entry name" value="Trypsin-like serine proteases"/>
    <property type="match status" value="1"/>
</dbReference>
<accession>N0A103</accession>
<keyword evidence="30" id="KW-0922">Interferon antiviral system evasion</keyword>
<evidence type="ECO:0000256" key="33">
    <source>
        <dbReference type="SAM" id="MobiDB-lite"/>
    </source>
</evidence>
<dbReference type="GO" id="GO:0039502">
    <property type="term" value="P:symbiont-mediated suppression of host type I interferon-mediated signaling pathway"/>
    <property type="evidence" value="ECO:0007669"/>
    <property type="project" value="UniProtKB-KW"/>
</dbReference>
<dbReference type="InterPro" id="IPR024347">
    <property type="entry name" value="GB_virus_envelope"/>
</dbReference>
<keyword evidence="18" id="KW-1161">Viral attachment to host cell</keyword>
<protein>
    <submittedName>
        <fullName evidence="38">Polyprotein</fullName>
    </submittedName>
</protein>
<sequence length="3060" mass="331765">MALLLLLLFSAPLVGGWVPSAASHACRDGDSYFLSNCCNPDEVEYCFPTGCFTSEGCTICTNGTCWITSRPGFSHPPGVREEALPAAFRSVFVTASWGAYGASILGLGEPYAVALLVLAGTTLGGGRPPPLQCNVSCTLTWHDGNWQLGQAVSSFSVPLEKVLELPARIVVGLWAAGVGMVFLIFCLLCEQRLFLAILLLCATGFAMAAPQPQPTRQCGARFPGFDECDCTGRGFTRSNNTQVCICPFGSLVWQGREARQKLSWAQGVRPGLCCPRYTVTACRVTCRWGSVVWADGATRERLVDLWMLRPNGSAVCSFYHPDTSRELYSCVLDRRPKDCGRCMRDCWDKDADPRHTFERCGVGSQLTTFLSAIPANLVDPVKNQPWIGKAPQNPGVSGPVVDAEVHFTEIGGWQHAFLCPGRPHPVLDAVVPGRPTNACQAFSDVIWEPFGLSAALLRACLPSVIGGRGVYSTCDGFAWRLGRTGDGLIHSLGGWQEIDTEKWWPDPWWWFFDWFVVLIFLMKLGGAKVVPAVFFALYYQGNYMAAGVALPENWRQWVESTVPSGVQTMVSSWEGGSPVNGTLLQGCKYLNCDKWAYGAYYADGLIHKAVGGLFKASDGIITGVNYLQDKMCGLARTPLCPSTIAPTTVSTTTSAGAKRRKRDMPVLPKPSPAPEPPMERLMQLLVSLFEVLRSMNVTLPTLPPVHAAVHPVLVAAPLVSWSVHSEYWESVVLGCLCTFIYLRWGGVARLSALVALKLSKGFVGVLVLGSILHGGRHSALGLRLCVDVFLDEPWDWHPISMLLAFLLAWCFISFSLLTVVGKRFRIQLYGYWAWLYSRLIRDLQTSPIGVYSRHRWQWWWVLAGVFYPDTVCLVSVFFIGCAAALDVFDALLEAMFISQVDVPRLARWCDRWATLISSERLGRVLSRCGANGVWLYSHMGQVSRNLAERLTELGGALEPACVHRIDLERVRDDSFTLACGTSVRGKPVVARRGEEVLIGSVRGLEDLPPGYTLTAPVVVRATGRGFFGVLTTSMLGRDGECHDGNVMVLGTATTRSMGTCLGGVMYTTFHSSNARPLASPTGPLNPRWWSTSDDTVVYPLPTGAQSLEPCGCRPSSAWVVRNDGALCHGQLLQSSVRLDVSLRVSEFEGSSGSPILCDNGHALGMLVSVRHRGHTVHEAVFTVPWNVMPREVTQQMEPPPCPTTGFEEKPLFVPTGSGKSTKIPWGYAQRGLNTLVVNPSIATTLAMGPYMKKLTGTEPSVYAGHGETAFSRTTDSKLTYCTYGRAIASLDRLLAWADVVVCDEAHSLDATTVLGIGLIRQRAEKAGVKLLLYATATPAGAPVTAHPSIREVQLSGEGEIDFYGFRLTAKNYYKGRHLIFAHSKEQCRQLAQEFTRRGCRAMYYYRGCDPQAIPDEGDLVVVATDALMSGYTGNFDTVTDCGVSVTEEVTVTLDPTITIALRVGPSPADTRMQRRGRCGRGREGTYFYTQEAAAPSGAVPSGAVWGAIETAITWYHLQPPVAAEALRVYGACPYTAHVPSTVADATTFIEGLVPFVRDPEVIRSRDRGVNWPLLVGVQRRMCKEGDAMPPNSDPAWAGCTGGNPCPLLVRWGHTAPDKMAPHHITQDLVTRLGVAVGEVDTYVAPVLLVGLGVAAACAIAGATGTLVVVTHWACKGGGTPVALATLKHSGITGYDPTPVPPLGAEGKVKKTTKLPGKHPDGESAPADVKKTKEPLDDVVTKVGWDALASVWTALVNTGQKMSTVVADRYSQWAASGGGVAAIPEGVIDTVPFGRSGFMQAWTKIVGHLTELSTLGVAMWTAGRNPPLAIASSLVLGIQMSLPLEARVACGLLVGALGGSLGTPAVGAGMAAAYVVGGGVRRMPVLGYILDILCGWEATATCASFVFDALNGDAKIADAWYCLAALGSPGAGVAGAAIGALLHFAFSSGTNEKWLNRLLTMLPKGSALPEDYFEHTNMREKASRLLKNMSIARAVGRLLEHQDGVTQCGSSLITDFITSVRRFISWMVNWCKDRVAFCEAPLVTCQRGYTGPWEGDGEVVTRCGCGCDIIATVRGGHVFHVTYSKLLCTNRFRRGIPINVDTRIAGPIPKPGDGEVIYSTGLLQWVRVQKRGLVASITGSTQRCISTRELRVAANQRPAYVNGESVDVVNGREPPRFIYRSGHRLTVDGDTVTLPHPVALTAEYQDVKREEVEAEGCSDPPTPSEPEERPLLPPGINMERSKDGTTVTFWTDDESWFDVLTSGDTRPLTDDQIRAAMENKWPKTPDTSSMPGLETISLTVPSVGAVPSDTPEPEAVYCDVTESITPEPSLIPLPTDSVASLAASVASSVYGSTVAATTVVTEAIVHTAAAAAGAGSRLFSVRKGKKKRGSGSSSPEPKEMRIVKEPEPVPGRMVKIHLDMSCCDRSSRRCVDGILSVKDSIDLTGWDWSGHIPYGETGSRLDLATKLSDLGDCTIRLSCAQETKCGKSYLWSGASFACGLSKPPPISRPIGTLVGVDASRAYITDMRDVALRVEKVTRDRTPLEPDSFFRDAYNCARAAAARVHPNPGFSYEEAVRRVRPGAAPGHNVKLSVADLKTPYGEETVRNCLASIREGKDEHPFMLTAKQEVFYQDKKTRKPPRLICYPSLEFRVAEKMILGDPSRVAKSIMGKAYGFQYTPVQRVEVLRKMWASKVRPGCITVDAICFDSTITPEDVDRETELYALASPDPLMVRRLGKYYAGGPMINRNGVTVGMRACRASGVLTTSSSNSITCYLKVRAACNKVGLRGVDLLIHGDDTLIIYEREDEDPCDRLKAALASYGYPCEPKLHASLDTAESCSAKLAECKAWDRKGGHRHWFLTTDFRRVLARASAEYGDPVASACGYALLYPQHPITRNLLIPQVVLGAFHRGGSPRDLVTCEVAGNKLTFPLRSLPAILVGIHGPDCLRVISDSNSVLVETNTALQSFGMRGLSWHRRKTAALRVAMLRRGGEWAALARALLWSPGLKESPPDISSRAVDIGTVFSEPYQNQEYFISEPERRLKLPRWSALALWVVVVFCVGFL</sequence>
<keyword evidence="22" id="KW-0067">ATP-binding</keyword>
<dbReference type="GO" id="GO:0004252">
    <property type="term" value="F:serine-type endopeptidase activity"/>
    <property type="evidence" value="ECO:0007669"/>
    <property type="project" value="InterPro"/>
</dbReference>
<evidence type="ECO:0000256" key="8">
    <source>
        <dbReference type="ARBA" id="ARBA00022561"/>
    </source>
</evidence>
<keyword evidence="10" id="KW-0945">Host-virus interaction</keyword>
<feature type="transmembrane region" description="Helical" evidence="34">
    <location>
        <begin position="1847"/>
        <end position="1875"/>
    </location>
</feature>
<keyword evidence="29" id="KW-0325">Glycoprotein</keyword>
<evidence type="ECO:0000256" key="26">
    <source>
        <dbReference type="ARBA" id="ARBA00022953"/>
    </source>
</evidence>
<evidence type="ECO:0000256" key="34">
    <source>
        <dbReference type="SAM" id="Phobius"/>
    </source>
</evidence>
<evidence type="ECO:0000256" key="19">
    <source>
        <dbReference type="ARBA" id="ARBA00022806"/>
    </source>
</evidence>
<evidence type="ECO:0000256" key="12">
    <source>
        <dbReference type="ARBA" id="ARBA00022679"/>
    </source>
</evidence>
<dbReference type="PROSITE" id="PS50507">
    <property type="entry name" value="RDRP_SSRNA_POS"/>
    <property type="match status" value="1"/>
</dbReference>
<keyword evidence="14" id="KW-0548">Nucleotidyltransferase</keyword>
<proteinExistence type="predicted"/>
<name>N0A103_9FLAV</name>
<dbReference type="Pfam" id="PF02907">
    <property type="entry name" value="Peptidase_S29"/>
    <property type="match status" value="1"/>
</dbReference>
<dbReference type="InterPro" id="IPR013193">
    <property type="entry name" value="HCV_NS5a_1B_dom"/>
</dbReference>
<evidence type="ECO:0000259" key="35">
    <source>
        <dbReference type="PROSITE" id="PS50507"/>
    </source>
</evidence>
<feature type="region of interest" description="Disordered" evidence="33">
    <location>
        <begin position="1697"/>
        <end position="1730"/>
    </location>
</feature>
<keyword evidence="16" id="KW-0547">Nucleotide-binding</keyword>
<keyword evidence="23" id="KW-0946">Virion</keyword>
<dbReference type="InterPro" id="IPR043504">
    <property type="entry name" value="Peptidase_S1_PA_chymotrypsin"/>
</dbReference>
<evidence type="ECO:0000256" key="17">
    <source>
        <dbReference type="ARBA" id="ARBA00022801"/>
    </source>
</evidence>
<keyword evidence="21" id="KW-1090">Inhibition of host innate immune response by virus</keyword>
<keyword evidence="17" id="KW-0378">Hydrolase</keyword>
<keyword evidence="31" id="KW-1160">Virus entry into host cell</keyword>
<evidence type="ECO:0000256" key="4">
    <source>
        <dbReference type="ARBA" id="ARBA00022448"/>
    </source>
</evidence>
<dbReference type="EMBL" id="KC796073">
    <property type="protein sequence ID" value="AGK41003.1"/>
    <property type="molecule type" value="Genomic_RNA"/>
</dbReference>
<dbReference type="GO" id="GO:0008270">
    <property type="term" value="F:zinc ion binding"/>
    <property type="evidence" value="ECO:0007669"/>
    <property type="project" value="InterPro"/>
</dbReference>
<dbReference type="GO" id="GO:0005524">
    <property type="term" value="F:ATP binding"/>
    <property type="evidence" value="ECO:0007669"/>
    <property type="project" value="UniProtKB-KW"/>
</dbReference>
<dbReference type="Gene3D" id="2.20.25.210">
    <property type="entry name" value="Hepatitis C NS5A, domain 1B"/>
    <property type="match status" value="1"/>
</dbReference>
<dbReference type="Proteomes" id="UP000101767">
    <property type="component" value="Genome"/>
</dbReference>
<keyword evidence="15" id="KW-0479">Metal-binding</keyword>
<feature type="transmembrane region" description="Helical" evidence="34">
    <location>
        <begin position="1642"/>
        <end position="1669"/>
    </location>
</feature>
<dbReference type="GO" id="GO:0046718">
    <property type="term" value="P:symbiont entry into host cell"/>
    <property type="evidence" value="ECO:0007669"/>
    <property type="project" value="UniProtKB-KW"/>
</dbReference>
<evidence type="ECO:0000256" key="15">
    <source>
        <dbReference type="ARBA" id="ARBA00022723"/>
    </source>
</evidence>
<feature type="domain" description="RdRp catalytic" evidence="35">
    <location>
        <begin position="2694"/>
        <end position="2808"/>
    </location>
</feature>
<dbReference type="GO" id="GO:0017111">
    <property type="term" value="F:ribonucleoside triphosphate phosphatase activity"/>
    <property type="evidence" value="ECO:0007669"/>
    <property type="project" value="InterPro"/>
</dbReference>
<comment type="subcellular location">
    <subcellularLocation>
        <location evidence="3">Host membrane</location>
    </subcellularLocation>
    <subcellularLocation>
        <location evidence="1">Host nucleus</location>
    </subcellularLocation>
    <subcellularLocation>
        <location evidence="2">Virion membrane</location>
    </subcellularLocation>
</comment>
<evidence type="ECO:0000256" key="9">
    <source>
        <dbReference type="ARBA" id="ARBA00022562"/>
    </source>
</evidence>
<keyword evidence="9" id="KW-1048">Host nucleus</keyword>
<evidence type="ECO:0000256" key="20">
    <source>
        <dbReference type="ARBA" id="ARBA00022825"/>
    </source>
</evidence>
<keyword evidence="19" id="KW-0347">Helicase</keyword>
<dbReference type="Pfam" id="PF08301">
    <property type="entry name" value="HCV_NS5a_1b"/>
    <property type="match status" value="1"/>
</dbReference>